<dbReference type="AlphaFoldDB" id="A0A9J6PHW9"/>
<sequence length="277" mass="29472">MAFPTHESPFCRFRTAFAGLLAALTLATAAYAAEDRVALGYEMNVGGFRVGDLSVEAKLTADRYHAGVQMNSRGLIGALYDAQVDATANGLRGSDGTLQPTRFERTLNDGGAPEILRIGFAGDLPVAVEREPDEGEDVFRMGPEDRRASLDPASALVALMLPAGANPCDRRIPVFDGKRRYDFVLAPLDPDAPAAGATPSDTEGLVACRAQYERMAGFSAKQMAKDPLPPIDAWFRPVAGGRYYVPVMVTGRTPVGVAVLKNTRLEVGPATRAASAD</sequence>
<evidence type="ECO:0000313" key="2">
    <source>
        <dbReference type="EMBL" id="MCP1336167.1"/>
    </source>
</evidence>
<dbReference type="InterPro" id="IPR021457">
    <property type="entry name" value="DUF3108"/>
</dbReference>
<feature type="signal peptide" evidence="1">
    <location>
        <begin position="1"/>
        <end position="32"/>
    </location>
</feature>
<comment type="caution">
    <text evidence="2">The sequence shown here is derived from an EMBL/GenBank/DDBJ whole genome shotgun (WGS) entry which is preliminary data.</text>
</comment>
<dbReference type="EMBL" id="JAMZFT010000002">
    <property type="protein sequence ID" value="MCP1336167.1"/>
    <property type="molecule type" value="Genomic_DNA"/>
</dbReference>
<dbReference type="RefSeq" id="WP_269332136.1">
    <property type="nucleotide sequence ID" value="NZ_JAMZFT010000002.1"/>
</dbReference>
<organism evidence="2 3">
    <name type="scientific">Futiania mangrovi</name>
    <dbReference type="NCBI Taxonomy" id="2959716"/>
    <lineage>
        <taxon>Bacteria</taxon>
        <taxon>Pseudomonadati</taxon>
        <taxon>Pseudomonadota</taxon>
        <taxon>Alphaproteobacteria</taxon>
        <taxon>Futianiales</taxon>
        <taxon>Futianiaceae</taxon>
        <taxon>Futiania</taxon>
    </lineage>
</organism>
<evidence type="ECO:0000313" key="3">
    <source>
        <dbReference type="Proteomes" id="UP001055804"/>
    </source>
</evidence>
<evidence type="ECO:0000256" key="1">
    <source>
        <dbReference type="SAM" id="SignalP"/>
    </source>
</evidence>
<reference evidence="2" key="1">
    <citation type="submission" date="2022-06" db="EMBL/GenBank/DDBJ databases">
        <title>Isolation and Genomics of Futiania mangrovii gen. nov., sp. nov., a Rare and Metabolically-versatile member in the Class Alphaproteobacteria.</title>
        <authorList>
            <person name="Liu L."/>
            <person name="Huang W.-C."/>
            <person name="Pan J."/>
            <person name="Li J."/>
            <person name="Huang Y."/>
            <person name="Du H."/>
            <person name="Liu Y."/>
            <person name="Li M."/>
        </authorList>
    </citation>
    <scope>NUCLEOTIDE SEQUENCE</scope>
    <source>
        <strain evidence="2">FT118</strain>
    </source>
</reference>
<protein>
    <submittedName>
        <fullName evidence="2">DUF3108 domain-containing protein</fullName>
    </submittedName>
</protein>
<keyword evidence="1" id="KW-0732">Signal</keyword>
<gene>
    <name evidence="2" type="ORF">NJQ99_07100</name>
</gene>
<keyword evidence="3" id="KW-1185">Reference proteome</keyword>
<accession>A0A9J6PHW9</accession>
<proteinExistence type="predicted"/>
<dbReference type="Proteomes" id="UP001055804">
    <property type="component" value="Unassembled WGS sequence"/>
</dbReference>
<feature type="chain" id="PRO_5039934662" evidence="1">
    <location>
        <begin position="33"/>
        <end position="277"/>
    </location>
</feature>
<dbReference type="Pfam" id="PF11306">
    <property type="entry name" value="DUF3108"/>
    <property type="match status" value="1"/>
</dbReference>
<name>A0A9J6PHW9_9PROT</name>